<keyword evidence="2" id="KW-1185">Reference proteome</keyword>
<accession>A0A2S2KS91</accession>
<name>A0A2S2KS91_9ARCH</name>
<comment type="caution">
    <text evidence="1">The sequence shown here is derived from an EMBL/GenBank/DDBJ whole genome shotgun (WGS) entry which is preliminary data.</text>
</comment>
<dbReference type="EMBL" id="BGKI01000007">
    <property type="protein sequence ID" value="GBH34509.1"/>
    <property type="molecule type" value="Genomic_DNA"/>
</dbReference>
<evidence type="ECO:0000313" key="2">
    <source>
        <dbReference type="Proteomes" id="UP000245829"/>
    </source>
</evidence>
<protein>
    <submittedName>
        <fullName evidence="1">Uncharacterized protein</fullName>
    </submittedName>
</protein>
<dbReference type="Proteomes" id="UP000245829">
    <property type="component" value="Unassembled WGS sequence"/>
</dbReference>
<reference evidence="1 2" key="1">
    <citation type="submission" date="2018-05" db="EMBL/GenBank/DDBJ databases">
        <title>genome sequencing of Nitrosopumilus sp. NM25.</title>
        <authorList>
            <person name="Mori K."/>
            <person name="Nakagawa T."/>
        </authorList>
    </citation>
    <scope>NUCLEOTIDE SEQUENCE [LARGE SCALE GENOMIC DNA]</scope>
    <source>
        <strain evidence="1 2">NM25</strain>
    </source>
</reference>
<proteinExistence type="predicted"/>
<evidence type="ECO:0000313" key="1">
    <source>
        <dbReference type="EMBL" id="GBH34509.1"/>
    </source>
</evidence>
<sequence length="194" mass="20075">MFVNMNGCPGSMINHYDVLAARLPIGTNLKISKITETASQEKFLGEIMNSTAITAIIGIAILTTSTLAFGATISTPLSFNLIGASDNVEVPAPSVNITSIDFIQEVAGNGVIETDAINFSVGNEDPLNSHSYEVCLVIEGPIGIFNPSAGGTPACTTTSSIPANGIITNQLISTTNATAISDLLNISVSVEELT</sequence>
<dbReference type="AlphaFoldDB" id="A0A2S2KS91"/>
<gene>
    <name evidence="1" type="ORF">NZNM25_13000</name>
</gene>
<organism evidence="1 2">
    <name type="scientific">Nitrosopumilus zosterae</name>
    <dbReference type="NCBI Taxonomy" id="718286"/>
    <lineage>
        <taxon>Archaea</taxon>
        <taxon>Nitrososphaerota</taxon>
        <taxon>Nitrososphaeria</taxon>
        <taxon>Nitrosopumilales</taxon>
        <taxon>Nitrosopumilaceae</taxon>
        <taxon>Nitrosopumilus</taxon>
    </lineage>
</organism>